<dbReference type="SUPFAM" id="SSF51120">
    <property type="entry name" value="beta-Roll"/>
    <property type="match status" value="3"/>
</dbReference>
<keyword evidence="6" id="KW-1185">Reference proteome</keyword>
<keyword evidence="3" id="KW-0325">Glycoprotein</keyword>
<dbReference type="InterPro" id="IPR010255">
    <property type="entry name" value="Haem_peroxidase_sf"/>
</dbReference>
<dbReference type="PRINTS" id="PR00313">
    <property type="entry name" value="CABNDNGRPT"/>
</dbReference>
<protein>
    <recommendedName>
        <fullName evidence="7">Heme peroxidase</fullName>
    </recommendedName>
</protein>
<evidence type="ECO:0000256" key="2">
    <source>
        <dbReference type="ARBA" id="ARBA00022525"/>
    </source>
</evidence>
<feature type="region of interest" description="Disordered" evidence="4">
    <location>
        <begin position="903"/>
        <end position="991"/>
    </location>
</feature>
<feature type="compositionally biased region" description="Acidic residues" evidence="4">
    <location>
        <begin position="920"/>
        <end position="976"/>
    </location>
</feature>
<gene>
    <name evidence="5" type="ORF">OEG82_23585</name>
</gene>
<keyword evidence="2" id="KW-0964">Secreted</keyword>
<sequence>MAVFAGGVGNFNFAQSGANIVVTDLTGAEGVDTLSSVETLRFAGANFSIIQGNGAGNINLNGANGAGGSQIVLGWAGSDTANGGTGNDILVGGAGNDTLNGNAGSDTILWRVGDGRDVINGDTAAGNIVGTTDTVHIAGDGTAEQYTVHSRTAWLSIAGNLASQINANTEIVITRNGTDNASVITELNNIEEIVIDGHGGGDSFTTNGTFAGTSLSTSTITINGGSGDDTVDISGLLSEHRIVFRSNGGNDTILGGLRPQDVIVLPEGTTDFLTNIENGMTTITFGDDSVSFATPAGGAPAIVPGSAELDDDETFDSGTLVLSGEDLAELRELVNDTPRASSGYGNNEANPGWGAAYENFIRLTGADYTDGANGVRQTALTPREISDLVSNQDNDGDGVEEDIPNQFGGSALLTFFGQYFDHGLDFVAKGTPGSMPIGSATFPISAGRSNYVDGTGVDPDGIANNGDETPAEYRNEVSPFADQNQTYGSHDAVTDLLRKWVEGSDGSAVQTAYLLEGDLDSSGRGLLPTLDHVRENYRIMTGGQELTSADISDYDGTGHPLLIDFIPAFVTLPDESEPQLDLDAIGHYFVAGDGRVNENVMLTTIHTIWARNHNFWVDTLRERTGGSWTEAEYFNAARELNIVEYQRVVFTEFAEAMAGGLGDDDDGPDDEHGFEGYDPSVDASISIEFAQAAYRFGHSMLNEHVSYVDADGNTQQLSLVQAFLQPGQLTNLGIDGLLAGAIGERHQAIDVDMVNALRNQLVGRPLDLAALNIFRGRDMGVAPFNQIRAELFASTGKESLRPYTGWADFQARNNIDAQTMAKLMAAYPDGFETMDLWIGGLAEKPMHGQLGSTFGYIFLEQLDRLQHGDSHYYLEVFDDSLFENVEISFAKLIARNTGLTDLPENVFMPDALAPDTGSEPTDDDDDDDDDDNVGVDDDTDEDSDDDSDDDADNDEDMDDSDDDDEDTSDTDDDDDVGTGQPAPGTSGIVGTELVDVMTGTGDGETIMALGGRDIVFAGGGDDNVLGGKGADMLYGDGGNDRIFGGAGNDFITGGAGNDTVFGEGGDDLIVAEANDGNDTYYGDAMDGGNGIDTLDMSAISANITADLGTGFMGRGSVSSSMSGNDTIWGVENIVTGSGNDTITASSAVNVMDGGTGNDTFRFLSAADANGDTILGFQPGDRLDLGGIDANGTTAGNQSFSLVSGAFSGSLGELLVTYESRDGEDYTVVQGNTIGDAQADFKISIKGSHDLVTSDFNL</sequence>
<dbReference type="Pfam" id="PF00353">
    <property type="entry name" value="HemolysinCabind"/>
    <property type="match status" value="4"/>
</dbReference>
<dbReference type="InterPro" id="IPR001343">
    <property type="entry name" value="Hemolysn_Ca-bd"/>
</dbReference>
<dbReference type="InterPro" id="IPR019791">
    <property type="entry name" value="Haem_peroxidase_animal"/>
</dbReference>
<organism evidence="5 6">
    <name type="scientific">Hoeflea ulvae</name>
    <dbReference type="NCBI Taxonomy" id="2983764"/>
    <lineage>
        <taxon>Bacteria</taxon>
        <taxon>Pseudomonadati</taxon>
        <taxon>Pseudomonadota</taxon>
        <taxon>Alphaproteobacteria</taxon>
        <taxon>Hyphomicrobiales</taxon>
        <taxon>Rhizobiaceae</taxon>
        <taxon>Hoeflea</taxon>
    </lineage>
</organism>
<evidence type="ECO:0000256" key="4">
    <source>
        <dbReference type="SAM" id="MobiDB-lite"/>
    </source>
</evidence>
<dbReference type="Pfam" id="PF03098">
    <property type="entry name" value="An_peroxidase"/>
    <property type="match status" value="2"/>
</dbReference>
<evidence type="ECO:0000313" key="6">
    <source>
        <dbReference type="Proteomes" id="UP001081283"/>
    </source>
</evidence>
<evidence type="ECO:0000256" key="1">
    <source>
        <dbReference type="ARBA" id="ARBA00004613"/>
    </source>
</evidence>
<proteinExistence type="predicted"/>
<evidence type="ECO:0008006" key="7">
    <source>
        <dbReference type="Google" id="ProtNLM"/>
    </source>
</evidence>
<reference evidence="5" key="1">
    <citation type="submission" date="2022-10" db="EMBL/GenBank/DDBJ databases">
        <title>Hoeflea sp. J2-29, isolated from marine algae.</title>
        <authorList>
            <person name="Kristyanto S."/>
            <person name="Kim J.M."/>
            <person name="Jeon C.O."/>
        </authorList>
    </citation>
    <scope>NUCLEOTIDE SEQUENCE</scope>
    <source>
        <strain evidence="5">J2-29</strain>
    </source>
</reference>
<dbReference type="EMBL" id="JAOVZQ010000002">
    <property type="protein sequence ID" value="MCY0096967.1"/>
    <property type="molecule type" value="Genomic_DNA"/>
</dbReference>
<evidence type="ECO:0000313" key="5">
    <source>
        <dbReference type="EMBL" id="MCY0096967.1"/>
    </source>
</evidence>
<name>A0ABT3YM58_9HYPH</name>
<dbReference type="PANTHER" id="PTHR11475">
    <property type="entry name" value="OXIDASE/PEROXIDASE"/>
    <property type="match status" value="1"/>
</dbReference>
<dbReference type="RefSeq" id="WP_267615064.1">
    <property type="nucleotide sequence ID" value="NZ_JAOVZQ010000002.1"/>
</dbReference>
<dbReference type="PROSITE" id="PS50292">
    <property type="entry name" value="PEROXIDASE_3"/>
    <property type="match status" value="1"/>
</dbReference>
<dbReference type="Proteomes" id="UP001081283">
    <property type="component" value="Unassembled WGS sequence"/>
</dbReference>
<dbReference type="SUPFAM" id="SSF48113">
    <property type="entry name" value="Heme-dependent peroxidases"/>
    <property type="match status" value="1"/>
</dbReference>
<dbReference type="Gene3D" id="1.10.640.10">
    <property type="entry name" value="Haem peroxidase domain superfamily, animal type"/>
    <property type="match status" value="1"/>
</dbReference>
<dbReference type="Gene3D" id="2.150.10.10">
    <property type="entry name" value="Serralysin-like metalloprotease, C-terminal"/>
    <property type="match status" value="3"/>
</dbReference>
<dbReference type="PROSITE" id="PS00330">
    <property type="entry name" value="HEMOLYSIN_CALCIUM"/>
    <property type="match status" value="2"/>
</dbReference>
<accession>A0ABT3YM58</accession>
<comment type="subcellular location">
    <subcellularLocation>
        <location evidence="1">Secreted</location>
    </subcellularLocation>
</comment>
<dbReference type="InterPro" id="IPR018511">
    <property type="entry name" value="Hemolysin-typ_Ca-bd_CS"/>
</dbReference>
<comment type="caution">
    <text evidence="5">The sequence shown here is derived from an EMBL/GenBank/DDBJ whole genome shotgun (WGS) entry which is preliminary data.</text>
</comment>
<evidence type="ECO:0000256" key="3">
    <source>
        <dbReference type="ARBA" id="ARBA00023180"/>
    </source>
</evidence>
<dbReference type="InterPro" id="IPR011049">
    <property type="entry name" value="Serralysin-like_metalloprot_C"/>
</dbReference>
<dbReference type="InterPro" id="IPR037120">
    <property type="entry name" value="Haem_peroxidase_sf_animal"/>
</dbReference>
<dbReference type="PANTHER" id="PTHR11475:SF4">
    <property type="entry name" value="CHORION PEROXIDASE"/>
    <property type="match status" value="1"/>
</dbReference>